<dbReference type="AlphaFoldDB" id="A0AAW1IA84"/>
<name>A0AAW1IA84_POPJA</name>
<evidence type="ECO:0000313" key="3">
    <source>
        <dbReference type="Proteomes" id="UP001458880"/>
    </source>
</evidence>
<comment type="caution">
    <text evidence="2">The sequence shown here is derived from an EMBL/GenBank/DDBJ whole genome shotgun (WGS) entry which is preliminary data.</text>
</comment>
<keyword evidence="1" id="KW-1133">Transmembrane helix</keyword>
<protein>
    <recommendedName>
        <fullName evidence="4">Fibronectin type-III domain-containing protein</fullName>
    </recommendedName>
</protein>
<evidence type="ECO:0000313" key="2">
    <source>
        <dbReference type="EMBL" id="KAK9685977.1"/>
    </source>
</evidence>
<keyword evidence="3" id="KW-1185">Reference proteome</keyword>
<dbReference type="Proteomes" id="UP001458880">
    <property type="component" value="Unassembled WGS sequence"/>
</dbReference>
<reference evidence="2 3" key="1">
    <citation type="journal article" date="2024" name="BMC Genomics">
        <title>De novo assembly and annotation of Popillia japonica's genome with initial clues to its potential as an invasive pest.</title>
        <authorList>
            <person name="Cucini C."/>
            <person name="Boschi S."/>
            <person name="Funari R."/>
            <person name="Cardaioli E."/>
            <person name="Iannotti N."/>
            <person name="Marturano G."/>
            <person name="Paoli F."/>
            <person name="Bruttini M."/>
            <person name="Carapelli A."/>
            <person name="Frati F."/>
            <person name="Nardi F."/>
        </authorList>
    </citation>
    <scope>NUCLEOTIDE SEQUENCE [LARGE SCALE GENOMIC DNA]</scope>
    <source>
        <strain evidence="2">DMR45628</strain>
    </source>
</reference>
<proteinExistence type="predicted"/>
<evidence type="ECO:0008006" key="4">
    <source>
        <dbReference type="Google" id="ProtNLM"/>
    </source>
</evidence>
<keyword evidence="1" id="KW-0472">Membrane</keyword>
<keyword evidence="1" id="KW-0812">Transmembrane</keyword>
<organism evidence="2 3">
    <name type="scientific">Popillia japonica</name>
    <name type="common">Japanese beetle</name>
    <dbReference type="NCBI Taxonomy" id="7064"/>
    <lineage>
        <taxon>Eukaryota</taxon>
        <taxon>Metazoa</taxon>
        <taxon>Ecdysozoa</taxon>
        <taxon>Arthropoda</taxon>
        <taxon>Hexapoda</taxon>
        <taxon>Insecta</taxon>
        <taxon>Pterygota</taxon>
        <taxon>Neoptera</taxon>
        <taxon>Endopterygota</taxon>
        <taxon>Coleoptera</taxon>
        <taxon>Polyphaga</taxon>
        <taxon>Scarabaeiformia</taxon>
        <taxon>Scarabaeidae</taxon>
        <taxon>Rutelinae</taxon>
        <taxon>Popillia</taxon>
    </lineage>
</organism>
<dbReference type="EMBL" id="JASPKY010000736">
    <property type="protein sequence ID" value="KAK9685977.1"/>
    <property type="molecule type" value="Genomic_DNA"/>
</dbReference>
<evidence type="ECO:0000256" key="1">
    <source>
        <dbReference type="SAM" id="Phobius"/>
    </source>
</evidence>
<accession>A0AAW1IA84</accession>
<gene>
    <name evidence="2" type="ORF">QE152_g37544</name>
</gene>
<sequence>MTQKERKIALGVAIGFAVILIITGVVILVLLLPKDSVCDEPARLPPSVDVYEIGGNVRMQWSYTGSTCNGGYLLRYSINGGQSVEISTKENSYLVINPSVCADILIQLRTVGESGRISEESVDRRYTVLPSNSHFTNGAVTRTPAGIVASWVKPAELEHCDISYIVKFDSEFTEVEEQITAQSIIVPEDLFCLSIRVQVASVVGFSQTNFATVGYGYAEIIEVNLSIPPENPFTLIATWSYHNGDICSLIYEVTYVIGAQRQTFVVSESRATFDIQYCVYALITIVPSFDGEYAGSQNSKSAGQEPHNVVFPPLENVEFVINGLSMSVSWDLLEPHNVVFPPLENVQFVINGLSMSVSWDLPDALSWCEDLYEVQARNNYLGEEESCRGSSGCVVTLTNFCPSTDFIITPIGLKGDNFQQTISC</sequence>
<feature type="transmembrane region" description="Helical" evidence="1">
    <location>
        <begin position="12"/>
        <end position="32"/>
    </location>
</feature>